<gene>
    <name evidence="1" type="ORF">D1970_16060</name>
</gene>
<comment type="caution">
    <text evidence="1">The sequence shown here is derived from an EMBL/GenBank/DDBJ whole genome shotgun (WGS) entry which is preliminary data.</text>
</comment>
<evidence type="ECO:0000313" key="1">
    <source>
        <dbReference type="EMBL" id="RID83036.1"/>
    </source>
</evidence>
<sequence length="106" mass="12498">MLGMKKTYYIDIGSGEISQSRSSSAWNYKISASDEEIIRLREKFEQNYSTDWQNFFRAHVPYVQYHYDRENDAQDKTLLEIYKTIHELGDADAKKHIETMGILPDL</sequence>
<protein>
    <submittedName>
        <fullName evidence="1">Hydrolase</fullName>
    </submittedName>
</protein>
<dbReference type="AlphaFoldDB" id="A0A398B5J7"/>
<dbReference type="GO" id="GO:0016787">
    <property type="term" value="F:hydrolase activity"/>
    <property type="evidence" value="ECO:0007669"/>
    <property type="project" value="UniProtKB-KW"/>
</dbReference>
<name>A0A398B5J7_9BACI</name>
<dbReference type="OrthoDB" id="2706506at2"/>
<proteinExistence type="predicted"/>
<evidence type="ECO:0000313" key="2">
    <source>
        <dbReference type="Proteomes" id="UP000265816"/>
    </source>
</evidence>
<reference evidence="1 2" key="1">
    <citation type="submission" date="2018-08" db="EMBL/GenBank/DDBJ databases">
        <title>Bacillus jemisoniae sp. nov., Bacillus chryseoplanitiae sp. nov., Bacillus resnikiae sp. nov., and Bacillus frankliniae sp. nov., isolated from Viking spacecraft and associated surfaces.</title>
        <authorList>
            <person name="Seuylemezian A."/>
            <person name="Vaishampayan P."/>
        </authorList>
    </citation>
    <scope>NUCLEOTIDE SEQUENCE [LARGE SCALE GENOMIC DNA]</scope>
    <source>
        <strain evidence="1 2">JJ-247</strain>
    </source>
</reference>
<accession>A0A398B5J7</accession>
<organism evidence="1 2">
    <name type="scientific">Mesobacillus zeae</name>
    <dbReference type="NCBI Taxonomy" id="1917180"/>
    <lineage>
        <taxon>Bacteria</taxon>
        <taxon>Bacillati</taxon>
        <taxon>Bacillota</taxon>
        <taxon>Bacilli</taxon>
        <taxon>Bacillales</taxon>
        <taxon>Bacillaceae</taxon>
        <taxon>Mesobacillus</taxon>
    </lineage>
</organism>
<dbReference type="EMBL" id="QWVT01000029">
    <property type="protein sequence ID" value="RID83036.1"/>
    <property type="molecule type" value="Genomic_DNA"/>
</dbReference>
<keyword evidence="1" id="KW-0378">Hydrolase</keyword>
<keyword evidence="2" id="KW-1185">Reference proteome</keyword>
<dbReference type="Proteomes" id="UP000265816">
    <property type="component" value="Unassembled WGS sequence"/>
</dbReference>